<evidence type="ECO:0000313" key="3">
    <source>
        <dbReference type="Proteomes" id="UP001476950"/>
    </source>
</evidence>
<evidence type="ECO:0000313" key="2">
    <source>
        <dbReference type="EMBL" id="MEP1062728.1"/>
    </source>
</evidence>
<dbReference type="Proteomes" id="UP001476950">
    <property type="component" value="Unassembled WGS sequence"/>
</dbReference>
<name>A0ABV0KUH4_9CYAN</name>
<dbReference type="EMBL" id="JAMPLM010000084">
    <property type="protein sequence ID" value="MEP1062728.1"/>
    <property type="molecule type" value="Genomic_DNA"/>
</dbReference>
<accession>A0ABV0KUH4</accession>
<dbReference type="Pfam" id="PF20530">
    <property type="entry name" value="DUF6745"/>
    <property type="match status" value="1"/>
</dbReference>
<evidence type="ECO:0000259" key="1">
    <source>
        <dbReference type="Pfam" id="PF20530"/>
    </source>
</evidence>
<keyword evidence="3" id="KW-1185">Reference proteome</keyword>
<feature type="domain" description="DUF6745" evidence="1">
    <location>
        <begin position="196"/>
        <end position="337"/>
    </location>
</feature>
<gene>
    <name evidence="2" type="ORF">NDI38_30600</name>
</gene>
<proteinExistence type="predicted"/>
<sequence length="368" mass="43572">MKPDSAPSERLTSEPLNLLPQYRQKWLQFAWSMESIDQATAIEAIDAMYCRAKLEPPQIEFCANPLELRERVEFYLERDPEGLRQPWYYLLYSCWSEIRKRLDRPLWTNLYEQMGSELFDDLSQQLRDPLEKQLQRQWGTISHELGLHWHRGLEATLWEVMQYPTWLISNGALIDFCVTELGYTWQEEDWLIERGDTCDQEQWPLMQTIAAQVGWVVPLKQMCWVCDRPTKWAFDGAGQLHGQREPAIEYSGGFQVYAYHGLWLDDRFRKKPPSQWQPIWLCSRPNPPYERMIIQEIGYARLCQEYKIKIVDTWQNHTLLWFPLGGGRKQYLLRTVDETTKTNQYAEVPALISVRAAIAWVNEQASEE</sequence>
<dbReference type="RefSeq" id="WP_190452826.1">
    <property type="nucleotide sequence ID" value="NZ_JAMPLM010000084.1"/>
</dbReference>
<protein>
    <recommendedName>
        <fullName evidence="1">DUF6745 domain-containing protein</fullName>
    </recommendedName>
</protein>
<organism evidence="2 3">
    <name type="scientific">Stenomitos frigidus AS-A4</name>
    <dbReference type="NCBI Taxonomy" id="2933935"/>
    <lineage>
        <taxon>Bacteria</taxon>
        <taxon>Bacillati</taxon>
        <taxon>Cyanobacteriota</taxon>
        <taxon>Cyanophyceae</taxon>
        <taxon>Leptolyngbyales</taxon>
        <taxon>Leptolyngbyaceae</taxon>
        <taxon>Stenomitos</taxon>
    </lineage>
</organism>
<reference evidence="2 3" key="1">
    <citation type="submission" date="2022-04" db="EMBL/GenBank/DDBJ databases">
        <title>Positive selection, recombination, and allopatry shape intraspecific diversity of widespread and dominant cyanobacteria.</title>
        <authorList>
            <person name="Wei J."/>
            <person name="Shu W."/>
            <person name="Hu C."/>
        </authorList>
    </citation>
    <scope>NUCLEOTIDE SEQUENCE [LARGE SCALE GENOMIC DNA]</scope>
    <source>
        <strain evidence="2 3">AS-A4</strain>
    </source>
</reference>
<comment type="caution">
    <text evidence="2">The sequence shown here is derived from an EMBL/GenBank/DDBJ whole genome shotgun (WGS) entry which is preliminary data.</text>
</comment>
<dbReference type="InterPro" id="IPR046633">
    <property type="entry name" value="DUF6745"/>
</dbReference>